<keyword evidence="6" id="KW-0131">Cell cycle</keyword>
<dbReference type="Pfam" id="PF00735">
    <property type="entry name" value="Septin"/>
    <property type="match status" value="2"/>
</dbReference>
<dbReference type="GO" id="GO:1990317">
    <property type="term" value="C:Gin4 complex"/>
    <property type="evidence" value="ECO:0007669"/>
    <property type="project" value="EnsemblFungi"/>
</dbReference>
<accession>G8JVA9</accession>
<dbReference type="OrthoDB" id="416553at2759"/>
<dbReference type="FunCoup" id="G8JVA9">
    <property type="interactions" value="509"/>
</dbReference>
<dbReference type="GO" id="GO:0005200">
    <property type="term" value="F:structural constituent of cytoskeleton"/>
    <property type="evidence" value="ECO:0007669"/>
    <property type="project" value="EnsemblFungi"/>
</dbReference>
<protein>
    <recommendedName>
        <fullName evidence="9">Septin-type G domain-containing protein</fullName>
    </recommendedName>
</protein>
<dbReference type="GO" id="GO:0000281">
    <property type="term" value="P:mitotic cytokinesis"/>
    <property type="evidence" value="ECO:0007669"/>
    <property type="project" value="EnsemblFungi"/>
</dbReference>
<evidence type="ECO:0000313" key="10">
    <source>
        <dbReference type="EMBL" id="AET40588.1"/>
    </source>
</evidence>
<evidence type="ECO:0000256" key="1">
    <source>
        <dbReference type="ARBA" id="ARBA00004266"/>
    </source>
</evidence>
<keyword evidence="2" id="KW-0132">Cell division</keyword>
<evidence type="ECO:0000256" key="3">
    <source>
        <dbReference type="ARBA" id="ARBA00022741"/>
    </source>
</evidence>
<proteinExistence type="inferred from homology"/>
<dbReference type="RefSeq" id="XP_003647405.1">
    <property type="nucleotide sequence ID" value="XM_003647357.1"/>
</dbReference>
<dbReference type="GO" id="GO:0005525">
    <property type="term" value="F:GTP binding"/>
    <property type="evidence" value="ECO:0007669"/>
    <property type="project" value="UniProtKB-KW"/>
</dbReference>
<feature type="region of interest" description="Disordered" evidence="8">
    <location>
        <begin position="177"/>
        <end position="198"/>
    </location>
</feature>
<dbReference type="HOGENOM" id="CLU_017718_8_0_1"/>
<dbReference type="Proteomes" id="UP000006790">
    <property type="component" value="Chromosome 6"/>
</dbReference>
<dbReference type="STRING" id="931890.G8JVA9"/>
<dbReference type="GO" id="GO:0031105">
    <property type="term" value="C:septin complex"/>
    <property type="evidence" value="ECO:0007669"/>
    <property type="project" value="EnsemblFungi"/>
</dbReference>
<keyword evidence="11" id="KW-1185">Reference proteome</keyword>
<dbReference type="GO" id="GO:0070273">
    <property type="term" value="F:phosphatidylinositol-4-phosphate binding"/>
    <property type="evidence" value="ECO:0007669"/>
    <property type="project" value="EnsemblFungi"/>
</dbReference>
<keyword evidence="3 7" id="KW-0547">Nucleotide-binding</keyword>
<dbReference type="GO" id="GO:0001400">
    <property type="term" value="C:mating projection base"/>
    <property type="evidence" value="ECO:0007669"/>
    <property type="project" value="EnsemblFungi"/>
</dbReference>
<dbReference type="KEGG" id="erc:Ecym_6205"/>
<evidence type="ECO:0000256" key="4">
    <source>
        <dbReference type="ARBA" id="ARBA00023054"/>
    </source>
</evidence>
<dbReference type="PROSITE" id="PS51719">
    <property type="entry name" value="G_SEPTIN"/>
    <property type="match status" value="1"/>
</dbReference>
<dbReference type="GeneID" id="11468971"/>
<dbReference type="eggNOG" id="KOG2655">
    <property type="taxonomic scope" value="Eukaryota"/>
</dbReference>
<feature type="compositionally biased region" description="Polar residues" evidence="8">
    <location>
        <begin position="543"/>
        <end position="552"/>
    </location>
</feature>
<comment type="subcellular location">
    <subcellularLocation>
        <location evidence="1">Bud neck</location>
    </subcellularLocation>
</comment>
<dbReference type="OMA" id="RSNPMGS"/>
<dbReference type="InterPro" id="IPR016491">
    <property type="entry name" value="Septin"/>
</dbReference>
<dbReference type="CDD" id="cd01850">
    <property type="entry name" value="CDC_Septin"/>
    <property type="match status" value="1"/>
</dbReference>
<dbReference type="InParanoid" id="G8JVA9"/>
<dbReference type="InterPro" id="IPR027417">
    <property type="entry name" value="P-loop_NTPase"/>
</dbReference>
<dbReference type="Gene3D" id="3.40.50.300">
    <property type="entry name" value="P-loop containing nucleotide triphosphate hydrolases"/>
    <property type="match status" value="1"/>
</dbReference>
<feature type="domain" description="Septin-type G" evidence="9">
    <location>
        <begin position="137"/>
        <end position="455"/>
    </location>
</feature>
<keyword evidence="4" id="KW-0175">Coiled coil</keyword>
<feature type="region of interest" description="Disordered" evidence="8">
    <location>
        <begin position="1"/>
        <end position="29"/>
    </location>
</feature>
<dbReference type="AlphaFoldDB" id="G8JVA9"/>
<evidence type="ECO:0000259" key="9">
    <source>
        <dbReference type="PROSITE" id="PS51719"/>
    </source>
</evidence>
<keyword evidence="5 7" id="KW-0342">GTP-binding</keyword>
<dbReference type="GO" id="GO:0005628">
    <property type="term" value="C:prospore membrane"/>
    <property type="evidence" value="ECO:0007669"/>
    <property type="project" value="EnsemblFungi"/>
</dbReference>
<sequence>MLSSGSQQQDDSANSNSAATGEGAATTTEGSVVGTAAAAAATVVSGGTGLMNNGTSSTSNKDSSNSEMNVKEEEMVLGEIQDDKENILSSSNVLSGDMMVGQILPDQPDLRIIHRKISGYVGFANLPKQWHRKSIRRGFNLNLLCVGAKGLGKSTLINTLFNKELYNTTKQDYDGVGGNGGGAGGGGPGGAGGVGGVSDQMNGLKMEDSEDAEDGRNNKEGGVENKVRIETVTTEIEENGVVLKLTVVDTPGFGDAIDNTDSWKPIVDEMNSRFDQYLDAENKINRTTIEDNRIHACLYFIEPTGHCLKPLDLEFCKQVHDKCNLIPVIAKSDILTDEEIEHFKWTIKRQLDDAKVQLFQPPRYLLDDEETQKATRQLFSKVPFAVVGSTHEVATSDGRTVRGRSYPWGIIEVDNEKHSDFVYLRDLLIRQYLEELRERTNNELYEKYRSEKLTKIGIKQDNSVFKEFDPELRQQEEKHLHEAKLAKLEAEMKAVFQQKVSEKEKKLQKSEAELFARHKEMKEKLMKQLKALEEKKHQLEMSLANQSSQSPAQPKKKGFLR</sequence>
<dbReference type="PANTHER" id="PTHR18884">
    <property type="entry name" value="SEPTIN"/>
    <property type="match status" value="1"/>
</dbReference>
<organism evidence="10 11">
    <name type="scientific">Eremothecium cymbalariae (strain CBS 270.75 / DBVPG 7215 / KCTC 17166 / NRRL Y-17582)</name>
    <name type="common">Yeast</name>
    <dbReference type="NCBI Taxonomy" id="931890"/>
    <lineage>
        <taxon>Eukaryota</taxon>
        <taxon>Fungi</taxon>
        <taxon>Dikarya</taxon>
        <taxon>Ascomycota</taxon>
        <taxon>Saccharomycotina</taxon>
        <taxon>Saccharomycetes</taxon>
        <taxon>Saccharomycetales</taxon>
        <taxon>Saccharomycetaceae</taxon>
        <taxon>Eremothecium</taxon>
    </lineage>
</organism>
<comment type="similarity">
    <text evidence="7">Belongs to the TRAFAC class TrmE-Era-EngA-EngB-Septin-like GTPase superfamily. Septin GTPase family.</text>
</comment>
<dbReference type="GO" id="GO:0032160">
    <property type="term" value="C:septin filament array"/>
    <property type="evidence" value="ECO:0007669"/>
    <property type="project" value="EnsemblFungi"/>
</dbReference>
<dbReference type="GO" id="GO:0031107">
    <property type="term" value="P:septin ring disassembly"/>
    <property type="evidence" value="ECO:0007669"/>
    <property type="project" value="EnsemblFungi"/>
</dbReference>
<dbReference type="SUPFAM" id="SSF52540">
    <property type="entry name" value="P-loop containing nucleoside triphosphate hydrolases"/>
    <property type="match status" value="1"/>
</dbReference>
<dbReference type="InterPro" id="IPR030379">
    <property type="entry name" value="G_SEPTIN_dom"/>
</dbReference>
<evidence type="ECO:0000256" key="8">
    <source>
        <dbReference type="SAM" id="MobiDB-lite"/>
    </source>
</evidence>
<evidence type="ECO:0000256" key="6">
    <source>
        <dbReference type="ARBA" id="ARBA00023306"/>
    </source>
</evidence>
<evidence type="ECO:0000256" key="7">
    <source>
        <dbReference type="RuleBase" id="RU004560"/>
    </source>
</evidence>
<reference evidence="11" key="1">
    <citation type="journal article" date="2012" name="G3 (Bethesda)">
        <title>Pichia sorbitophila, an interspecies yeast hybrid reveals early steps of genome resolution following polyploidization.</title>
        <authorList>
            <person name="Leh Louis V."/>
            <person name="Despons L."/>
            <person name="Friedrich A."/>
            <person name="Martin T."/>
            <person name="Durrens P."/>
            <person name="Casaregola S."/>
            <person name="Neuveglise C."/>
            <person name="Fairhead C."/>
            <person name="Marck C."/>
            <person name="Cruz J.A."/>
            <person name="Straub M.L."/>
            <person name="Kugler V."/>
            <person name="Sacerdot C."/>
            <person name="Uzunov Z."/>
            <person name="Thierry A."/>
            <person name="Weiss S."/>
            <person name="Bleykasten C."/>
            <person name="De Montigny J."/>
            <person name="Jacques N."/>
            <person name="Jung P."/>
            <person name="Lemaire M."/>
            <person name="Mallet S."/>
            <person name="Morel G."/>
            <person name="Richard G.F."/>
            <person name="Sarkar A."/>
            <person name="Savel G."/>
            <person name="Schacherer J."/>
            <person name="Seret M.L."/>
            <person name="Talla E."/>
            <person name="Samson G."/>
            <person name="Jubin C."/>
            <person name="Poulain J."/>
            <person name="Vacherie B."/>
            <person name="Barbe V."/>
            <person name="Pelletier E."/>
            <person name="Sherman D.J."/>
            <person name="Westhof E."/>
            <person name="Weissenbach J."/>
            <person name="Baret P.V."/>
            <person name="Wincker P."/>
            <person name="Gaillardin C."/>
            <person name="Dujon B."/>
            <person name="Souciet J.L."/>
        </authorList>
    </citation>
    <scope>NUCLEOTIDE SEQUENCE [LARGE SCALE GENOMIC DNA]</scope>
    <source>
        <strain evidence="11">CBS 270.75 / DBVPG 7215 / KCTC 17166 / NRRL Y-17582</strain>
    </source>
</reference>
<dbReference type="GO" id="GO:0010314">
    <property type="term" value="F:phosphatidylinositol-5-phosphate binding"/>
    <property type="evidence" value="ECO:0007669"/>
    <property type="project" value="EnsemblFungi"/>
</dbReference>
<name>G8JVA9_ERECY</name>
<dbReference type="FunFam" id="3.40.50.300:FF:000162">
    <property type="entry name" value="septin-7 isoform X1"/>
    <property type="match status" value="1"/>
</dbReference>
<dbReference type="EMBL" id="CP002502">
    <property type="protein sequence ID" value="AET40588.1"/>
    <property type="molecule type" value="Genomic_DNA"/>
</dbReference>
<feature type="region of interest" description="Disordered" evidence="8">
    <location>
        <begin position="46"/>
        <end position="70"/>
    </location>
</feature>
<dbReference type="PIRSF" id="PIRSF006698">
    <property type="entry name" value="Septin"/>
    <property type="match status" value="1"/>
</dbReference>
<feature type="region of interest" description="Disordered" evidence="8">
    <location>
        <begin position="536"/>
        <end position="561"/>
    </location>
</feature>
<dbReference type="GO" id="GO:0005619">
    <property type="term" value="C:ascospore wall"/>
    <property type="evidence" value="ECO:0007669"/>
    <property type="project" value="EnsemblFungi"/>
</dbReference>
<evidence type="ECO:0000256" key="2">
    <source>
        <dbReference type="ARBA" id="ARBA00022618"/>
    </source>
</evidence>
<evidence type="ECO:0000256" key="5">
    <source>
        <dbReference type="ARBA" id="ARBA00023134"/>
    </source>
</evidence>
<feature type="compositionally biased region" description="Gly residues" evidence="8">
    <location>
        <begin position="177"/>
        <end position="196"/>
    </location>
</feature>
<evidence type="ECO:0000313" key="11">
    <source>
        <dbReference type="Proteomes" id="UP000006790"/>
    </source>
</evidence>
<dbReference type="GO" id="GO:0000921">
    <property type="term" value="P:septin ring assembly"/>
    <property type="evidence" value="ECO:0007669"/>
    <property type="project" value="EnsemblFungi"/>
</dbReference>
<gene>
    <name evidence="10" type="ordered locus">Ecym_6205</name>
</gene>
<feature type="compositionally biased region" description="Low complexity" evidence="8">
    <location>
        <begin position="52"/>
        <end position="66"/>
    </location>
</feature>